<proteinExistence type="predicted"/>
<keyword evidence="3" id="KW-1185">Reference proteome</keyword>
<evidence type="ECO:0000256" key="1">
    <source>
        <dbReference type="SAM" id="MobiDB-lite"/>
    </source>
</evidence>
<protein>
    <submittedName>
        <fullName evidence="2">Uncharacterized protein</fullName>
    </submittedName>
</protein>
<evidence type="ECO:0000313" key="3">
    <source>
        <dbReference type="Proteomes" id="UP000011668"/>
    </source>
</evidence>
<feature type="region of interest" description="Disordered" evidence="1">
    <location>
        <begin position="176"/>
        <end position="201"/>
    </location>
</feature>
<evidence type="ECO:0000313" key="2">
    <source>
        <dbReference type="EMBL" id="ELU36063.1"/>
    </source>
</evidence>
<organism evidence="2 3">
    <name type="scientific">Thanatephorus cucumeris (strain AG1-IA)</name>
    <name type="common">Rice sheath blight fungus</name>
    <name type="synonym">Rhizoctonia solani</name>
    <dbReference type="NCBI Taxonomy" id="983506"/>
    <lineage>
        <taxon>Eukaryota</taxon>
        <taxon>Fungi</taxon>
        <taxon>Dikarya</taxon>
        <taxon>Basidiomycota</taxon>
        <taxon>Agaricomycotina</taxon>
        <taxon>Agaricomycetes</taxon>
        <taxon>Cantharellales</taxon>
        <taxon>Ceratobasidiaceae</taxon>
        <taxon>Rhizoctonia</taxon>
        <taxon>Rhizoctonia solani AG-1</taxon>
    </lineage>
</organism>
<accession>L8WH07</accession>
<dbReference type="AlphaFoldDB" id="L8WH07"/>
<reference evidence="2 3" key="1">
    <citation type="journal article" date="2013" name="Nat. Commun.">
        <title>The evolution and pathogenic mechanisms of the rice sheath blight pathogen.</title>
        <authorList>
            <person name="Zheng A."/>
            <person name="Lin R."/>
            <person name="Xu L."/>
            <person name="Qin P."/>
            <person name="Tang C."/>
            <person name="Ai P."/>
            <person name="Zhang D."/>
            <person name="Liu Y."/>
            <person name="Sun Z."/>
            <person name="Feng H."/>
            <person name="Wang Y."/>
            <person name="Chen Y."/>
            <person name="Liang X."/>
            <person name="Fu R."/>
            <person name="Li Q."/>
            <person name="Zhang J."/>
            <person name="Yu X."/>
            <person name="Xie Z."/>
            <person name="Ding L."/>
            <person name="Guan P."/>
            <person name="Tang J."/>
            <person name="Liang Y."/>
            <person name="Wang S."/>
            <person name="Deng Q."/>
            <person name="Li S."/>
            <person name="Zhu J."/>
            <person name="Wang L."/>
            <person name="Liu H."/>
            <person name="Li P."/>
        </authorList>
    </citation>
    <scope>NUCLEOTIDE SEQUENCE [LARGE SCALE GENOMIC DNA]</scope>
    <source>
        <strain evidence="3">AG-1 IA</strain>
    </source>
</reference>
<comment type="caution">
    <text evidence="2">The sequence shown here is derived from an EMBL/GenBank/DDBJ whole genome shotgun (WGS) entry which is preliminary data.</text>
</comment>
<sequence length="259" mass="27139">MVAAPCSVMSSYSCSSIASGRVNTLPPGLNSLDGWCRGVDSTMALALFNMGWALGPPEVGLVMLAVLATPAVVKLGLRLDTLDELGTRELVVPALELGTRGVPSPLRLRPWGPESLRKLRMMLFSFSFSSPSFRAFTQPNPVPRPRDATPRVEAGGEGRFGPAILIGLRPLGSFAGGGVGEPGPAGNKGGSPGSSRGKTSNGGLVLDLRGGFLTVLSWSSASLGSTGERPLENEPTFFQKGSFDRRWVRVGAWSSGELV</sequence>
<feature type="compositionally biased region" description="Gly residues" evidence="1">
    <location>
        <begin position="176"/>
        <end position="192"/>
    </location>
</feature>
<dbReference type="Proteomes" id="UP000011668">
    <property type="component" value="Unassembled WGS sequence"/>
</dbReference>
<dbReference type="HOGENOM" id="CLU_1074347_0_0_1"/>
<name>L8WH07_THACA</name>
<dbReference type="EMBL" id="AFRT01004419">
    <property type="protein sequence ID" value="ELU36063.1"/>
    <property type="molecule type" value="Genomic_DNA"/>
</dbReference>
<gene>
    <name evidence="2" type="ORF">AG1IA_09907</name>
</gene>